<evidence type="ECO:0000256" key="2">
    <source>
        <dbReference type="ARBA" id="ARBA00006434"/>
    </source>
</evidence>
<keyword evidence="6" id="KW-0769">Symport</keyword>
<dbReference type="InterPro" id="IPR050277">
    <property type="entry name" value="Sodium:Solute_Symporter"/>
</dbReference>
<dbReference type="RefSeq" id="WP_209479946.1">
    <property type="nucleotide sequence ID" value="NZ_JAGGKK010000005.1"/>
</dbReference>
<feature type="transmembrane region" description="Helical" evidence="14">
    <location>
        <begin position="6"/>
        <end position="26"/>
    </location>
</feature>
<evidence type="ECO:0000256" key="6">
    <source>
        <dbReference type="ARBA" id="ARBA00022847"/>
    </source>
</evidence>
<feature type="transmembrane region" description="Helical" evidence="14">
    <location>
        <begin position="70"/>
        <end position="90"/>
    </location>
</feature>
<evidence type="ECO:0000256" key="9">
    <source>
        <dbReference type="ARBA" id="ARBA00023065"/>
    </source>
</evidence>
<dbReference type="Gene3D" id="1.20.1730.10">
    <property type="entry name" value="Sodium/glucose cotransporter"/>
    <property type="match status" value="1"/>
</dbReference>
<dbReference type="PANTHER" id="PTHR48086">
    <property type="entry name" value="SODIUM/PROLINE SYMPORTER-RELATED"/>
    <property type="match status" value="1"/>
</dbReference>
<comment type="caution">
    <text evidence="15">The sequence shown here is derived from an EMBL/GenBank/DDBJ whole genome shotgun (WGS) entry which is preliminary data.</text>
</comment>
<feature type="transmembrane region" description="Helical" evidence="14">
    <location>
        <begin position="504"/>
        <end position="525"/>
    </location>
</feature>
<sequence length="530" mass="57784">MIYVVGIVVALLLFILIGVFLSKKVTNVEDYYVSGRNAPTLLITGSLVASFLSSVTFMGEAGFSYSGYPIIQLILVVFNASGYVLGAFFFGRYLRRSKALTVPEYFGKRFDSQKIRKVAGITTILGVSAYIVAVTQGGALLFSSVSGLSYSASLVIIWFAYTSFTFLSGAKGVLVNDTIMFIIFLAATIVGVPFILNATGGWPDAIIKTASLQSHPGILSWHGLSGVDSYFNSPTEALVWAVILGLVWGTVVAVSPWQTSRYLMAKSEHVVIRSGVIATIAIFVIYLFLHIGMATVNLVNPNINPTENVFIWSAKNLLPTWLGVIALIGIMAAILSSCSTFLQLIGNSIAHDIFINKESKSKVVLRFSRNTMLISSIVILLITMWQPPAVMWIGYFAATLFAASWGPVAFASVYSKTVTKNAAFWSIIVGFVGVVGAELFEMLVTALPIYLHPVIIGAVLSILTLNLVSKTEEVTQVEKEFRLEIIKAPVTLKNPREMNITKKFPNALIISGVLVLILTFVFYYVPLHFL</sequence>
<keyword evidence="7 14" id="KW-1133">Transmembrane helix</keyword>
<dbReference type="PROSITE" id="PS50283">
    <property type="entry name" value="NA_SOLUT_SYMP_3"/>
    <property type="match status" value="1"/>
</dbReference>
<evidence type="ECO:0000256" key="11">
    <source>
        <dbReference type="ARBA" id="ARBA00023201"/>
    </source>
</evidence>
<dbReference type="Pfam" id="PF00474">
    <property type="entry name" value="SSF"/>
    <property type="match status" value="1"/>
</dbReference>
<feature type="transmembrane region" description="Helical" evidence="14">
    <location>
        <begin position="118"/>
        <end position="142"/>
    </location>
</feature>
<evidence type="ECO:0000256" key="13">
    <source>
        <dbReference type="RuleBase" id="RU362091"/>
    </source>
</evidence>
<feature type="transmembrane region" description="Helical" evidence="14">
    <location>
        <begin position="321"/>
        <end position="346"/>
    </location>
</feature>
<feature type="transmembrane region" description="Helical" evidence="14">
    <location>
        <begin position="367"/>
        <end position="386"/>
    </location>
</feature>
<evidence type="ECO:0000313" key="16">
    <source>
        <dbReference type="Proteomes" id="UP001519328"/>
    </source>
</evidence>
<reference evidence="15 16" key="1">
    <citation type="submission" date="2021-03" db="EMBL/GenBank/DDBJ databases">
        <title>Genomic Encyclopedia of Type Strains, Phase IV (KMG-IV): sequencing the most valuable type-strain genomes for metagenomic binning, comparative biology and taxonomic classification.</title>
        <authorList>
            <person name="Goeker M."/>
        </authorList>
    </citation>
    <scope>NUCLEOTIDE SEQUENCE [LARGE SCALE GENOMIC DNA]</scope>
    <source>
        <strain evidence="15 16">DSM 21085</strain>
    </source>
</reference>
<dbReference type="InterPro" id="IPR001734">
    <property type="entry name" value="Na/solute_symporter"/>
</dbReference>
<feature type="transmembrane region" description="Helical" evidence="14">
    <location>
        <begin position="449"/>
        <end position="469"/>
    </location>
</feature>
<evidence type="ECO:0000313" key="15">
    <source>
        <dbReference type="EMBL" id="MBP1948378.1"/>
    </source>
</evidence>
<comment type="similarity">
    <text evidence="2 13">Belongs to the sodium:solute symporter (SSF) (TC 2.A.21) family.</text>
</comment>
<keyword evidence="9" id="KW-0406">Ion transport</keyword>
<dbReference type="PANTHER" id="PTHR48086:SF3">
    <property type="entry name" value="SODIUM_PROLINE SYMPORTER"/>
    <property type="match status" value="1"/>
</dbReference>
<evidence type="ECO:0000256" key="5">
    <source>
        <dbReference type="ARBA" id="ARBA00022692"/>
    </source>
</evidence>
<name>A0ABS4HBY9_9BACI</name>
<evidence type="ECO:0000256" key="12">
    <source>
        <dbReference type="ARBA" id="ARBA00033708"/>
    </source>
</evidence>
<dbReference type="InterPro" id="IPR038377">
    <property type="entry name" value="Na/Glc_symporter_sf"/>
</dbReference>
<proteinExistence type="inferred from homology"/>
<evidence type="ECO:0000256" key="8">
    <source>
        <dbReference type="ARBA" id="ARBA00023053"/>
    </source>
</evidence>
<feature type="transmembrane region" description="Helical" evidence="14">
    <location>
        <begin position="392"/>
        <end position="415"/>
    </location>
</feature>
<keyword evidence="11" id="KW-0739">Sodium transport</keyword>
<keyword evidence="16" id="KW-1185">Reference proteome</keyword>
<feature type="transmembrane region" description="Helical" evidence="14">
    <location>
        <begin position="422"/>
        <end position="443"/>
    </location>
</feature>
<feature type="transmembrane region" description="Helical" evidence="14">
    <location>
        <begin position="237"/>
        <end position="258"/>
    </location>
</feature>
<gene>
    <name evidence="15" type="ORF">J2Z82_001314</name>
</gene>
<keyword evidence="5 14" id="KW-0812">Transmembrane</keyword>
<keyword evidence="3" id="KW-0813">Transport</keyword>
<feature type="transmembrane region" description="Helical" evidence="14">
    <location>
        <begin position="270"/>
        <end position="289"/>
    </location>
</feature>
<evidence type="ECO:0000256" key="7">
    <source>
        <dbReference type="ARBA" id="ARBA00022989"/>
    </source>
</evidence>
<comment type="subcellular location">
    <subcellularLocation>
        <location evidence="1">Cell membrane</location>
        <topology evidence="1">Multi-pass membrane protein</topology>
    </subcellularLocation>
</comment>
<dbReference type="EMBL" id="JAGGKK010000005">
    <property type="protein sequence ID" value="MBP1948378.1"/>
    <property type="molecule type" value="Genomic_DNA"/>
</dbReference>
<keyword evidence="4" id="KW-1003">Cell membrane</keyword>
<keyword evidence="8" id="KW-0915">Sodium</keyword>
<dbReference type="Proteomes" id="UP001519328">
    <property type="component" value="Unassembled WGS sequence"/>
</dbReference>
<evidence type="ECO:0000256" key="4">
    <source>
        <dbReference type="ARBA" id="ARBA00022475"/>
    </source>
</evidence>
<keyword evidence="10 14" id="KW-0472">Membrane</keyword>
<feature type="transmembrane region" description="Helical" evidence="14">
    <location>
        <begin position="148"/>
        <end position="167"/>
    </location>
</feature>
<comment type="catalytic activity">
    <reaction evidence="12">
        <text>L-proline(in) + Na(+)(in) = L-proline(out) + Na(+)(out)</text>
        <dbReference type="Rhea" id="RHEA:28967"/>
        <dbReference type="ChEBI" id="CHEBI:29101"/>
        <dbReference type="ChEBI" id="CHEBI:60039"/>
    </reaction>
</comment>
<organism evidence="15 16">
    <name type="scientific">Virgibacillus litoralis</name>
    <dbReference type="NCBI Taxonomy" id="578221"/>
    <lineage>
        <taxon>Bacteria</taxon>
        <taxon>Bacillati</taxon>
        <taxon>Bacillota</taxon>
        <taxon>Bacilli</taxon>
        <taxon>Bacillales</taxon>
        <taxon>Bacillaceae</taxon>
        <taxon>Virgibacillus</taxon>
    </lineage>
</organism>
<evidence type="ECO:0000256" key="14">
    <source>
        <dbReference type="SAM" id="Phobius"/>
    </source>
</evidence>
<evidence type="ECO:0000256" key="3">
    <source>
        <dbReference type="ARBA" id="ARBA00022448"/>
    </source>
</evidence>
<protein>
    <submittedName>
        <fullName evidence="15">Sodium/pantothenate symporter</fullName>
    </submittedName>
</protein>
<evidence type="ECO:0000256" key="1">
    <source>
        <dbReference type="ARBA" id="ARBA00004651"/>
    </source>
</evidence>
<dbReference type="CDD" id="cd10322">
    <property type="entry name" value="SLC5sbd"/>
    <property type="match status" value="1"/>
</dbReference>
<accession>A0ABS4HBY9</accession>
<feature type="transmembrane region" description="Helical" evidence="14">
    <location>
        <begin position="38"/>
        <end position="58"/>
    </location>
</feature>
<evidence type="ECO:0000256" key="10">
    <source>
        <dbReference type="ARBA" id="ARBA00023136"/>
    </source>
</evidence>
<feature type="transmembrane region" description="Helical" evidence="14">
    <location>
        <begin position="179"/>
        <end position="196"/>
    </location>
</feature>